<protein>
    <submittedName>
        <fullName evidence="2">Uncharacterized protein</fullName>
    </submittedName>
</protein>
<evidence type="ECO:0000313" key="2">
    <source>
        <dbReference type="EMBL" id="VVV66661.1"/>
    </source>
</evidence>
<evidence type="ECO:0000256" key="1">
    <source>
        <dbReference type="SAM" id="MobiDB-lite"/>
    </source>
</evidence>
<sequence length="85" mass="9457">MSLRYVSRLYLNAGTRAVQSMKDQGSRLDTTGFMSIQPAGTKKGSQARRFSGGDSAKRASTEEKRRGREAEKAETVHHLICWGPR</sequence>
<feature type="compositionally biased region" description="Basic and acidic residues" evidence="1">
    <location>
        <begin position="55"/>
        <end position="74"/>
    </location>
</feature>
<organism evidence="2">
    <name type="scientific">Nymphaea colorata</name>
    <name type="common">pocket water lily</name>
    <dbReference type="NCBI Taxonomy" id="210225"/>
    <lineage>
        <taxon>Eukaryota</taxon>
        <taxon>Viridiplantae</taxon>
        <taxon>Streptophyta</taxon>
        <taxon>Embryophyta</taxon>
        <taxon>Tracheophyta</taxon>
        <taxon>Spermatophyta</taxon>
        <taxon>Magnoliopsida</taxon>
        <taxon>Nymphaeales</taxon>
        <taxon>Nymphaeaceae</taxon>
        <taxon>Nymphaea</taxon>
    </lineage>
</organism>
<name>A0A5K0XM55_9MAGN</name>
<proteinExistence type="predicted"/>
<dbReference type="EMBL" id="LR721776">
    <property type="protein sequence ID" value="VVV66661.1"/>
    <property type="molecule type" value="Genomic_DNA"/>
</dbReference>
<dbReference type="Gramene" id="NC11G0122910.1">
    <property type="protein sequence ID" value="NC11G0122910.1:cds"/>
    <property type="gene ID" value="NC11G0122910"/>
</dbReference>
<dbReference type="InterPro" id="IPR022251">
    <property type="entry name" value="DUF3774_wound-induced"/>
</dbReference>
<dbReference type="Pfam" id="PF12609">
    <property type="entry name" value="DUF3774"/>
    <property type="match status" value="1"/>
</dbReference>
<feature type="region of interest" description="Disordered" evidence="1">
    <location>
        <begin position="35"/>
        <end position="74"/>
    </location>
</feature>
<dbReference type="AlphaFoldDB" id="A0A5K0XM55"/>
<reference evidence="2" key="1">
    <citation type="submission" date="2019-09" db="EMBL/GenBank/DDBJ databases">
        <authorList>
            <person name="Zhang L."/>
        </authorList>
    </citation>
    <scope>NUCLEOTIDE SEQUENCE</scope>
</reference>
<gene>
    <name evidence="2" type="ORF">NYM_LOCUS6785</name>
</gene>
<accession>A0A5K0XM55</accession>